<evidence type="ECO:0000313" key="1">
    <source>
        <dbReference type="EMBL" id="QOX89442.1"/>
    </source>
</evidence>
<dbReference type="EMBL" id="CP060385">
    <property type="protein sequence ID" value="QOX89442.1"/>
    <property type="molecule type" value="Genomic_DNA"/>
</dbReference>
<accession>A0A7S7FZH1</accession>
<sequence length="51" mass="6184">METIVLNLYAQQIDNFILKFFNLEYLPVANLSEWQQMIQQMKILKKLLRLV</sequence>
<protein>
    <submittedName>
        <fullName evidence="1">Uncharacterized protein</fullName>
    </submittedName>
</protein>
<name>A0A7S7FZH1_9MOLU</name>
<gene>
    <name evidence="1" type="ORF">H7685_00715</name>
</gene>
<proteinExistence type="predicted"/>
<reference evidence="1" key="1">
    <citation type="submission" date="2020-08" db="EMBL/GenBank/DDBJ databases">
        <title>Phytoplasma sp. strain PR08 associated with Phyllody Disease of Parthenium hysterophorus.</title>
        <authorList>
            <person name="Kirdat K."/>
            <person name="Tiwarekar B."/>
            <person name="Yadav A."/>
        </authorList>
    </citation>
    <scope>NUCLEOTIDE SEQUENCE [LARGE SCALE GENOMIC DNA]</scope>
    <source>
        <strain evidence="1">PR08</strain>
    </source>
</reference>
<organism evidence="1">
    <name type="scientific">Candidatus Phytoplasma australasiaticum subsp. australasiaticum</name>
    <dbReference type="NCBI Taxonomy" id="2832407"/>
    <lineage>
        <taxon>Bacteria</taxon>
        <taxon>Bacillati</taxon>
        <taxon>Mycoplasmatota</taxon>
        <taxon>Mollicutes</taxon>
        <taxon>Acholeplasmatales</taxon>
        <taxon>Acholeplasmataceae</taxon>
        <taxon>Candidatus Phytoplasma</taxon>
        <taxon>16SrII (Peanut WB group)</taxon>
        <taxon>Candidatus Phytoplasma australasiaticum</taxon>
    </lineage>
</organism>
<dbReference type="AlphaFoldDB" id="A0A7S7FZH1"/>